<dbReference type="PROSITE" id="PS51257">
    <property type="entry name" value="PROKAR_LIPOPROTEIN"/>
    <property type="match status" value="1"/>
</dbReference>
<dbReference type="InterPro" id="IPR003710">
    <property type="entry name" value="ApbA"/>
</dbReference>
<evidence type="ECO:0000259" key="13">
    <source>
        <dbReference type="Pfam" id="PF08546"/>
    </source>
</evidence>
<evidence type="ECO:0000256" key="2">
    <source>
        <dbReference type="ARBA" id="ARBA00004994"/>
    </source>
</evidence>
<dbReference type="InterPro" id="IPR036291">
    <property type="entry name" value="NAD(P)-bd_dom_sf"/>
</dbReference>
<dbReference type="SUPFAM" id="SSF48179">
    <property type="entry name" value="6-phosphogluconate dehydrogenase C-terminal domain-like"/>
    <property type="match status" value="1"/>
</dbReference>
<dbReference type="PANTHER" id="PTHR43765">
    <property type="entry name" value="2-DEHYDROPANTOATE 2-REDUCTASE-RELATED"/>
    <property type="match status" value="1"/>
</dbReference>
<evidence type="ECO:0000256" key="8">
    <source>
        <dbReference type="ARBA" id="ARBA00023002"/>
    </source>
</evidence>
<name>A0A9X2IMT6_9BACI</name>
<evidence type="ECO:0000256" key="11">
    <source>
        <dbReference type="RuleBase" id="RU362068"/>
    </source>
</evidence>
<dbReference type="InterPro" id="IPR013752">
    <property type="entry name" value="KPA_reductase"/>
</dbReference>
<dbReference type="InterPro" id="IPR013328">
    <property type="entry name" value="6PGD_dom2"/>
</dbReference>
<dbReference type="SUPFAM" id="SSF51735">
    <property type="entry name" value="NAD(P)-binding Rossmann-fold domains"/>
    <property type="match status" value="1"/>
</dbReference>
<keyword evidence="8 11" id="KW-0560">Oxidoreductase</keyword>
<dbReference type="InterPro" id="IPR013332">
    <property type="entry name" value="KPR_N"/>
</dbReference>
<dbReference type="GO" id="GO:0008677">
    <property type="term" value="F:2-dehydropantoate 2-reductase activity"/>
    <property type="evidence" value="ECO:0007669"/>
    <property type="project" value="UniProtKB-EC"/>
</dbReference>
<keyword evidence="15" id="KW-1185">Reference proteome</keyword>
<comment type="similarity">
    <text evidence="3 11">Belongs to the ketopantoate reductase family.</text>
</comment>
<protein>
    <recommendedName>
        <fullName evidence="5 11">2-dehydropantoate 2-reductase</fullName>
        <ecNumber evidence="4 11">1.1.1.169</ecNumber>
    </recommendedName>
    <alternativeName>
        <fullName evidence="9 11">Ketopantoate reductase</fullName>
    </alternativeName>
</protein>
<evidence type="ECO:0000256" key="1">
    <source>
        <dbReference type="ARBA" id="ARBA00002919"/>
    </source>
</evidence>
<keyword evidence="7 11" id="KW-0521">NADP</keyword>
<evidence type="ECO:0000256" key="10">
    <source>
        <dbReference type="ARBA" id="ARBA00048793"/>
    </source>
</evidence>
<dbReference type="GO" id="GO:0005737">
    <property type="term" value="C:cytoplasm"/>
    <property type="evidence" value="ECO:0007669"/>
    <property type="project" value="TreeGrafter"/>
</dbReference>
<dbReference type="PANTHER" id="PTHR43765:SF2">
    <property type="entry name" value="2-DEHYDROPANTOATE 2-REDUCTASE"/>
    <property type="match status" value="1"/>
</dbReference>
<evidence type="ECO:0000256" key="6">
    <source>
        <dbReference type="ARBA" id="ARBA00022655"/>
    </source>
</evidence>
<comment type="catalytic activity">
    <reaction evidence="10 11">
        <text>(R)-pantoate + NADP(+) = 2-dehydropantoate + NADPH + H(+)</text>
        <dbReference type="Rhea" id="RHEA:16233"/>
        <dbReference type="ChEBI" id="CHEBI:11561"/>
        <dbReference type="ChEBI" id="CHEBI:15378"/>
        <dbReference type="ChEBI" id="CHEBI:15980"/>
        <dbReference type="ChEBI" id="CHEBI:57783"/>
        <dbReference type="ChEBI" id="CHEBI:58349"/>
        <dbReference type="EC" id="1.1.1.169"/>
    </reaction>
</comment>
<dbReference type="Gene3D" id="3.40.50.720">
    <property type="entry name" value="NAD(P)-binding Rossmann-like Domain"/>
    <property type="match status" value="1"/>
</dbReference>
<proteinExistence type="inferred from homology"/>
<dbReference type="EC" id="1.1.1.169" evidence="4 11"/>
<feature type="domain" description="Ketopantoate reductase N-terminal" evidence="12">
    <location>
        <begin position="3"/>
        <end position="150"/>
    </location>
</feature>
<dbReference type="AlphaFoldDB" id="A0A9X2IMT6"/>
<gene>
    <name evidence="14" type="ORF">M3202_03275</name>
</gene>
<dbReference type="InterPro" id="IPR050838">
    <property type="entry name" value="Ketopantoate_reductase"/>
</dbReference>
<organism evidence="14 15">
    <name type="scientific">Halalkalibacter oceani</name>
    <dbReference type="NCBI Taxonomy" id="1653776"/>
    <lineage>
        <taxon>Bacteria</taxon>
        <taxon>Bacillati</taxon>
        <taxon>Bacillota</taxon>
        <taxon>Bacilli</taxon>
        <taxon>Bacillales</taxon>
        <taxon>Bacillaceae</taxon>
        <taxon>Halalkalibacter</taxon>
    </lineage>
</organism>
<dbReference type="Gene3D" id="1.10.1040.10">
    <property type="entry name" value="N-(1-d-carboxylethyl)-l-norvaline Dehydrogenase, domain 2"/>
    <property type="match status" value="1"/>
</dbReference>
<sequence length="306" mass="34294">MKVAIVGAGAIGMLTACYLADRRHDVVLLTQRKEQAERINDHGLQLIDFYGRTQRKAVKAKTLAGLTEKDQLDVVILTVKAYSVKDVLSQLKDKRISSILFLQNGMAHIDYFADLPIATVAVGVMEHGAVRENDHTVRHTGRGRLRWGYVRKEAALLDDLFAADSGEDAFPVRYEGDWLEMLQQKLIVNACINPLTALLGVKNGELVTSRPRKEMMRAIFTEVMQVLERDDEEERWAHVVRVCEQTASNTSSMLVDLSNRRQTEIASISGYLIRLAEQKQLAVPVLNFVTMAVSSKEEAARKEGDD</sequence>
<reference evidence="14" key="1">
    <citation type="submission" date="2022-05" db="EMBL/GenBank/DDBJ databases">
        <title>Comparative Genomics of Spacecraft Associated Microbes.</title>
        <authorList>
            <person name="Tran M.T."/>
            <person name="Wright A."/>
            <person name="Seuylemezian A."/>
            <person name="Eisen J."/>
            <person name="Coil D."/>
        </authorList>
    </citation>
    <scope>NUCLEOTIDE SEQUENCE</scope>
    <source>
        <strain evidence="14">214.1.1</strain>
    </source>
</reference>
<dbReference type="InterPro" id="IPR008927">
    <property type="entry name" value="6-PGluconate_DH-like_C_sf"/>
</dbReference>
<evidence type="ECO:0000256" key="5">
    <source>
        <dbReference type="ARBA" id="ARBA00019465"/>
    </source>
</evidence>
<comment type="caution">
    <text evidence="14">The sequence shown here is derived from an EMBL/GenBank/DDBJ whole genome shotgun (WGS) entry which is preliminary data.</text>
</comment>
<evidence type="ECO:0000256" key="4">
    <source>
        <dbReference type="ARBA" id="ARBA00013014"/>
    </source>
</evidence>
<evidence type="ECO:0000259" key="12">
    <source>
        <dbReference type="Pfam" id="PF02558"/>
    </source>
</evidence>
<dbReference type="EMBL" id="JAMBOL010000002">
    <property type="protein sequence ID" value="MCM3713091.1"/>
    <property type="molecule type" value="Genomic_DNA"/>
</dbReference>
<evidence type="ECO:0000256" key="3">
    <source>
        <dbReference type="ARBA" id="ARBA00007870"/>
    </source>
</evidence>
<dbReference type="Pfam" id="PF02558">
    <property type="entry name" value="ApbA"/>
    <property type="match status" value="1"/>
</dbReference>
<evidence type="ECO:0000313" key="14">
    <source>
        <dbReference type="EMBL" id="MCM3713091.1"/>
    </source>
</evidence>
<dbReference type="Pfam" id="PF08546">
    <property type="entry name" value="ApbA_C"/>
    <property type="match status" value="1"/>
</dbReference>
<dbReference type="NCBIfam" id="TIGR00745">
    <property type="entry name" value="apbA_panE"/>
    <property type="match status" value="1"/>
</dbReference>
<dbReference type="GO" id="GO:0015940">
    <property type="term" value="P:pantothenate biosynthetic process"/>
    <property type="evidence" value="ECO:0007669"/>
    <property type="project" value="UniProtKB-KW"/>
</dbReference>
<dbReference type="GO" id="GO:0050661">
    <property type="term" value="F:NADP binding"/>
    <property type="evidence" value="ECO:0007669"/>
    <property type="project" value="TreeGrafter"/>
</dbReference>
<evidence type="ECO:0000256" key="7">
    <source>
        <dbReference type="ARBA" id="ARBA00022857"/>
    </source>
</evidence>
<evidence type="ECO:0000256" key="9">
    <source>
        <dbReference type="ARBA" id="ARBA00032024"/>
    </source>
</evidence>
<dbReference type="RefSeq" id="WP_251221924.1">
    <property type="nucleotide sequence ID" value="NZ_JAMBOL010000002.1"/>
</dbReference>
<accession>A0A9X2IMT6</accession>
<dbReference type="Proteomes" id="UP001139179">
    <property type="component" value="Unassembled WGS sequence"/>
</dbReference>
<dbReference type="NCBIfam" id="NF005093">
    <property type="entry name" value="PRK06522.2-4"/>
    <property type="match status" value="1"/>
</dbReference>
<keyword evidence="6 11" id="KW-0566">Pantothenate biosynthesis</keyword>
<feature type="domain" description="Ketopantoate reductase C-terminal" evidence="13">
    <location>
        <begin position="178"/>
        <end position="296"/>
    </location>
</feature>
<comment type="function">
    <text evidence="1 11">Catalyzes the NADPH-dependent reduction of ketopantoate into pantoic acid.</text>
</comment>
<comment type="pathway">
    <text evidence="2 11">Cofactor biosynthesis; (R)-pantothenate biosynthesis; (R)-pantoate from 3-methyl-2-oxobutanoate: step 2/2.</text>
</comment>
<evidence type="ECO:0000313" key="15">
    <source>
        <dbReference type="Proteomes" id="UP001139179"/>
    </source>
</evidence>